<name>A0AAD1U7H9_EUPCR</name>
<evidence type="ECO:0000313" key="1">
    <source>
        <dbReference type="EMBL" id="CAI2360383.1"/>
    </source>
</evidence>
<keyword evidence="2" id="KW-1185">Reference proteome</keyword>
<dbReference type="EMBL" id="CAMPGE010001589">
    <property type="protein sequence ID" value="CAI2360383.1"/>
    <property type="molecule type" value="Genomic_DNA"/>
</dbReference>
<dbReference type="AlphaFoldDB" id="A0AAD1U7H9"/>
<evidence type="ECO:0000313" key="2">
    <source>
        <dbReference type="Proteomes" id="UP001295684"/>
    </source>
</evidence>
<dbReference type="Proteomes" id="UP001295684">
    <property type="component" value="Unassembled WGS sequence"/>
</dbReference>
<proteinExistence type="predicted"/>
<comment type="caution">
    <text evidence="1">The sequence shown here is derived from an EMBL/GenBank/DDBJ whole genome shotgun (WGS) entry which is preliminary data.</text>
</comment>
<gene>
    <name evidence="1" type="ORF">ECRASSUSDP1_LOCUS1685</name>
</gene>
<protein>
    <submittedName>
        <fullName evidence="1">Uncharacterized protein</fullName>
    </submittedName>
</protein>
<accession>A0AAD1U7H9</accession>
<sequence>MTYRCIFVFQANCLKIAARISSNQTKRRQASQCSKTAESCKRILL</sequence>
<organism evidence="1 2">
    <name type="scientific">Euplotes crassus</name>
    <dbReference type="NCBI Taxonomy" id="5936"/>
    <lineage>
        <taxon>Eukaryota</taxon>
        <taxon>Sar</taxon>
        <taxon>Alveolata</taxon>
        <taxon>Ciliophora</taxon>
        <taxon>Intramacronucleata</taxon>
        <taxon>Spirotrichea</taxon>
        <taxon>Hypotrichia</taxon>
        <taxon>Euplotida</taxon>
        <taxon>Euplotidae</taxon>
        <taxon>Moneuplotes</taxon>
    </lineage>
</organism>
<reference evidence="1" key="1">
    <citation type="submission" date="2023-07" db="EMBL/GenBank/DDBJ databases">
        <authorList>
            <consortium name="AG Swart"/>
            <person name="Singh M."/>
            <person name="Singh A."/>
            <person name="Seah K."/>
            <person name="Emmerich C."/>
        </authorList>
    </citation>
    <scope>NUCLEOTIDE SEQUENCE</scope>
    <source>
        <strain evidence="1">DP1</strain>
    </source>
</reference>